<sequence>MPKAMAKATNPATTPWLRVVTNKPLRGLNRSDNTPKIGDNKNVGNNIPALATPTQNTVWVKSQASHPKLKRTIQLARVPRQEAKK</sequence>
<dbReference type="Proteomes" id="UP001409585">
    <property type="component" value="Unassembled WGS sequence"/>
</dbReference>
<keyword evidence="3" id="KW-1185">Reference proteome</keyword>
<gene>
    <name evidence="2" type="ORF">GCM10025791_45680</name>
</gene>
<name>A0AAV3U9A1_9ALTE</name>
<dbReference type="AlphaFoldDB" id="A0AAV3U9A1"/>
<reference evidence="3" key="1">
    <citation type="journal article" date="2019" name="Int. J. Syst. Evol. Microbiol.">
        <title>The Global Catalogue of Microorganisms (GCM) 10K type strain sequencing project: providing services to taxonomists for standard genome sequencing and annotation.</title>
        <authorList>
            <consortium name="The Broad Institute Genomics Platform"/>
            <consortium name="The Broad Institute Genome Sequencing Center for Infectious Disease"/>
            <person name="Wu L."/>
            <person name="Ma J."/>
        </authorList>
    </citation>
    <scope>NUCLEOTIDE SEQUENCE [LARGE SCALE GENOMIC DNA]</scope>
    <source>
        <strain evidence="3">JCM 19134</strain>
    </source>
</reference>
<protein>
    <submittedName>
        <fullName evidence="2">Uncharacterized protein</fullName>
    </submittedName>
</protein>
<accession>A0AAV3U9A1</accession>
<feature type="region of interest" description="Disordered" evidence="1">
    <location>
        <begin position="25"/>
        <end position="45"/>
    </location>
</feature>
<evidence type="ECO:0000313" key="3">
    <source>
        <dbReference type="Proteomes" id="UP001409585"/>
    </source>
</evidence>
<organism evidence="2 3">
    <name type="scientific">Halioxenophilus aromaticivorans</name>
    <dbReference type="NCBI Taxonomy" id="1306992"/>
    <lineage>
        <taxon>Bacteria</taxon>
        <taxon>Pseudomonadati</taxon>
        <taxon>Pseudomonadota</taxon>
        <taxon>Gammaproteobacteria</taxon>
        <taxon>Alteromonadales</taxon>
        <taxon>Alteromonadaceae</taxon>
        <taxon>Halioxenophilus</taxon>
    </lineage>
</organism>
<proteinExistence type="predicted"/>
<evidence type="ECO:0000256" key="1">
    <source>
        <dbReference type="SAM" id="MobiDB-lite"/>
    </source>
</evidence>
<dbReference type="EMBL" id="BAABLX010000078">
    <property type="protein sequence ID" value="GAA4959519.1"/>
    <property type="molecule type" value="Genomic_DNA"/>
</dbReference>
<evidence type="ECO:0000313" key="2">
    <source>
        <dbReference type="EMBL" id="GAA4959519.1"/>
    </source>
</evidence>
<comment type="caution">
    <text evidence="2">The sequence shown here is derived from an EMBL/GenBank/DDBJ whole genome shotgun (WGS) entry which is preliminary data.</text>
</comment>